<organism evidence="1">
    <name type="scientific">uncultured Sulfurovum sp</name>
    <dbReference type="NCBI Taxonomy" id="269237"/>
    <lineage>
        <taxon>Bacteria</taxon>
        <taxon>Pseudomonadati</taxon>
        <taxon>Campylobacterota</taxon>
        <taxon>Epsilonproteobacteria</taxon>
        <taxon>Campylobacterales</taxon>
        <taxon>Sulfurovaceae</taxon>
        <taxon>Sulfurovum</taxon>
        <taxon>environmental samples</taxon>
    </lineage>
</organism>
<proteinExistence type="predicted"/>
<sequence length="47" mass="5370">MFSLEPTQELYLNLLKGKFYRIYIYLEPTQELYLNTSSGDSSTSSGA</sequence>
<protein>
    <submittedName>
        <fullName evidence="1">Uncharacterized protein</fullName>
    </submittedName>
</protein>
<accession>A0A6S6U7T1</accession>
<gene>
    <name evidence="1" type="ORF">HELGO_WM1556</name>
</gene>
<reference evidence="1" key="1">
    <citation type="submission" date="2020-01" db="EMBL/GenBank/DDBJ databases">
        <authorList>
            <person name="Meier V. D."/>
            <person name="Meier V D."/>
        </authorList>
    </citation>
    <scope>NUCLEOTIDE SEQUENCE</scope>
    <source>
        <strain evidence="1">HLG_WM_MAG_01</strain>
    </source>
</reference>
<dbReference type="AlphaFoldDB" id="A0A6S6U7T1"/>
<evidence type="ECO:0000313" key="1">
    <source>
        <dbReference type="EMBL" id="CAA6826297.1"/>
    </source>
</evidence>
<name>A0A6S6U7T1_9BACT</name>
<dbReference type="EMBL" id="CACVAS010000147">
    <property type="protein sequence ID" value="CAA6826297.1"/>
    <property type="molecule type" value="Genomic_DNA"/>
</dbReference>